<protein>
    <submittedName>
        <fullName evidence="2">DUF3885 domain-containing protein</fullName>
    </submittedName>
</protein>
<evidence type="ECO:0000313" key="2">
    <source>
        <dbReference type="EMBL" id="MBW7453115.1"/>
    </source>
</evidence>
<proteinExistence type="predicted"/>
<sequence>MKQKESIDLYLEEHFPNLVLKSPLFYNAQYSIRFELGGGKEISKGREEQVYHRAKTIFNSINSPHNDIFLIIFVDCWEEHPERLFNESIYNMFKNYIPSQKLEISRTKHEYRYIEPDDIDNTTITYRYCVKTEVSNIESENFLIALSNQGMGLTPTIIGDVYFINTINNTIYHLYDDRGLDIVAEKLEVLKELYKKFNEWILEFDRPRINEMFT</sequence>
<comment type="caution">
    <text evidence="2">The sequence shown here is derived from an EMBL/GenBank/DDBJ whole genome shotgun (WGS) entry which is preliminary data.</text>
</comment>
<name>A0ABS7BWS9_9BACL</name>
<gene>
    <name evidence="2" type="ORF">K0U00_03555</name>
</gene>
<organism evidence="2 3">
    <name type="scientific">Paenibacillus sepulcri</name>
    <dbReference type="NCBI Taxonomy" id="359917"/>
    <lineage>
        <taxon>Bacteria</taxon>
        <taxon>Bacillati</taxon>
        <taxon>Bacillota</taxon>
        <taxon>Bacilli</taxon>
        <taxon>Bacillales</taxon>
        <taxon>Paenibacillaceae</taxon>
        <taxon>Paenibacillus</taxon>
    </lineage>
</organism>
<dbReference type="RefSeq" id="WP_210037380.1">
    <property type="nucleotide sequence ID" value="NZ_JBHLVU010000004.1"/>
</dbReference>
<dbReference type="InterPro" id="IPR024976">
    <property type="entry name" value="DUF3885"/>
</dbReference>
<feature type="domain" description="DUF3885" evidence="1">
    <location>
        <begin position="9"/>
        <end position="205"/>
    </location>
</feature>
<dbReference type="EMBL" id="JAHZIK010000043">
    <property type="protein sequence ID" value="MBW7453115.1"/>
    <property type="molecule type" value="Genomic_DNA"/>
</dbReference>
<dbReference type="Proteomes" id="UP001519887">
    <property type="component" value="Unassembled WGS sequence"/>
</dbReference>
<accession>A0ABS7BWS9</accession>
<keyword evidence="3" id="KW-1185">Reference proteome</keyword>
<dbReference type="Pfam" id="PF13021">
    <property type="entry name" value="DUF3885"/>
    <property type="match status" value="1"/>
</dbReference>
<evidence type="ECO:0000313" key="3">
    <source>
        <dbReference type="Proteomes" id="UP001519887"/>
    </source>
</evidence>
<evidence type="ECO:0000259" key="1">
    <source>
        <dbReference type="Pfam" id="PF13021"/>
    </source>
</evidence>
<reference evidence="2 3" key="1">
    <citation type="submission" date="2021-07" db="EMBL/GenBank/DDBJ databases">
        <title>Paenibacillus radiodurans sp. nov., isolated from the southeastern edge of Tengger Desert.</title>
        <authorList>
            <person name="Zhang G."/>
        </authorList>
    </citation>
    <scope>NUCLEOTIDE SEQUENCE [LARGE SCALE GENOMIC DNA]</scope>
    <source>
        <strain evidence="2 3">CCM 7311</strain>
    </source>
</reference>